<dbReference type="SUPFAM" id="SSF48403">
    <property type="entry name" value="Ankyrin repeat"/>
    <property type="match status" value="1"/>
</dbReference>
<comment type="caution">
    <text evidence="4">The sequence shown here is derived from an EMBL/GenBank/DDBJ whole genome shotgun (WGS) entry which is preliminary data.</text>
</comment>
<dbReference type="InterPro" id="IPR036770">
    <property type="entry name" value="Ankyrin_rpt-contain_sf"/>
</dbReference>
<protein>
    <submittedName>
        <fullName evidence="4">Uu.00g134970.m01.CDS01</fullName>
    </submittedName>
</protein>
<keyword evidence="1" id="KW-0677">Repeat</keyword>
<evidence type="ECO:0000313" key="5">
    <source>
        <dbReference type="Proteomes" id="UP001295740"/>
    </source>
</evidence>
<evidence type="ECO:0000256" key="1">
    <source>
        <dbReference type="ARBA" id="ARBA00022737"/>
    </source>
</evidence>
<gene>
    <name evidence="4" type="ORF">KHLLAP_LOCUS8939</name>
</gene>
<dbReference type="InterPro" id="IPR002110">
    <property type="entry name" value="Ankyrin_rpt"/>
</dbReference>
<proteinExistence type="predicted"/>
<dbReference type="Pfam" id="PF12796">
    <property type="entry name" value="Ank_2"/>
    <property type="match status" value="2"/>
</dbReference>
<dbReference type="Proteomes" id="UP001295740">
    <property type="component" value="Unassembled WGS sequence"/>
</dbReference>
<dbReference type="Gene3D" id="1.25.40.20">
    <property type="entry name" value="Ankyrin repeat-containing domain"/>
    <property type="match status" value="3"/>
</dbReference>
<dbReference type="AlphaFoldDB" id="A0AAI8VQ79"/>
<sequence length="537" mass="58600">MDLQTLPSDVFTLIVDHLVAIIGIYKAVRLRLVNQSFNAAVWSAICNGHVVDIDDPATPHLSLQMPLELKARILLSRSRSATKNKVVHVIQTVNRQFGLVTEPGEDHQCAPSLLIAEAAAHKYPGKPRQIRGDIKDIDAKMEAQNRLSGLIVLGDLARAMALLQDTSPALADVNAESPYFGRPLQIAAAWGHRDIVHYLLDHGVDPHVGGYAEDNIWDPQANVGVQLAFQKRSSAGSALSAAARGGHEDIARLLLARGEGLSPRGKEFARAVLAATIGGHTHLINLLLQSAATSLSDCPKLREEMLWTAAMSSQSEVVQLLLDDGAEVNAAPYPDSRGHGCTLSIASRKGNIAMVRLLLSCGADVNLKHERGSHDPIKVAAFNGHQEVVQLLLEQGASMVSALRQAADGGQAPLVRWLLQKDPELVHEPYSDELSVGQEALRCAILIKNPAVISLLVRAGTPLDRGYASRGDSPVVWAKTNSAEWIVDILLSLGAEDREVDEKERNRHRWDEREPQFQMLRGGVRIVRRTWQWAGKY</sequence>
<feature type="repeat" description="ANK" evidence="3">
    <location>
        <begin position="343"/>
        <end position="370"/>
    </location>
</feature>
<dbReference type="PANTHER" id="PTHR24198:SF194">
    <property type="entry name" value="INVERSIN-A"/>
    <property type="match status" value="1"/>
</dbReference>
<feature type="repeat" description="ANK" evidence="3">
    <location>
        <begin position="183"/>
        <end position="211"/>
    </location>
</feature>
<dbReference type="EMBL" id="CAUWAG010000011">
    <property type="protein sequence ID" value="CAJ2508471.1"/>
    <property type="molecule type" value="Genomic_DNA"/>
</dbReference>
<name>A0AAI8VQ79_9PEZI</name>
<dbReference type="PANTHER" id="PTHR24198">
    <property type="entry name" value="ANKYRIN REPEAT AND PROTEIN KINASE DOMAIN-CONTAINING PROTEIN"/>
    <property type="match status" value="1"/>
</dbReference>
<evidence type="ECO:0000256" key="3">
    <source>
        <dbReference type="PROSITE-ProRule" id="PRU00023"/>
    </source>
</evidence>
<dbReference type="SMART" id="SM00248">
    <property type="entry name" value="ANK"/>
    <property type="match status" value="8"/>
</dbReference>
<keyword evidence="5" id="KW-1185">Reference proteome</keyword>
<evidence type="ECO:0000313" key="4">
    <source>
        <dbReference type="EMBL" id="CAJ2508471.1"/>
    </source>
</evidence>
<dbReference type="PROSITE" id="PS50088">
    <property type="entry name" value="ANK_REPEAT"/>
    <property type="match status" value="3"/>
</dbReference>
<feature type="repeat" description="ANK" evidence="3">
    <location>
        <begin position="372"/>
        <end position="399"/>
    </location>
</feature>
<accession>A0AAI8VQ79</accession>
<dbReference type="Pfam" id="PF00023">
    <property type="entry name" value="Ank"/>
    <property type="match status" value="1"/>
</dbReference>
<organism evidence="4 5">
    <name type="scientific">Anthostomella pinea</name>
    <dbReference type="NCBI Taxonomy" id="933095"/>
    <lineage>
        <taxon>Eukaryota</taxon>
        <taxon>Fungi</taxon>
        <taxon>Dikarya</taxon>
        <taxon>Ascomycota</taxon>
        <taxon>Pezizomycotina</taxon>
        <taxon>Sordariomycetes</taxon>
        <taxon>Xylariomycetidae</taxon>
        <taxon>Xylariales</taxon>
        <taxon>Xylariaceae</taxon>
        <taxon>Anthostomella</taxon>
    </lineage>
</organism>
<dbReference type="PROSITE" id="PS50297">
    <property type="entry name" value="ANK_REP_REGION"/>
    <property type="match status" value="2"/>
</dbReference>
<evidence type="ECO:0000256" key="2">
    <source>
        <dbReference type="ARBA" id="ARBA00023043"/>
    </source>
</evidence>
<keyword evidence="2 3" id="KW-0040">ANK repeat</keyword>
<reference evidence="4" key="1">
    <citation type="submission" date="2023-10" db="EMBL/GenBank/DDBJ databases">
        <authorList>
            <person name="Hackl T."/>
        </authorList>
    </citation>
    <scope>NUCLEOTIDE SEQUENCE</scope>
</reference>